<dbReference type="InterPro" id="IPR036291">
    <property type="entry name" value="NAD(P)-bd_dom_sf"/>
</dbReference>
<dbReference type="Gene3D" id="3.40.50.720">
    <property type="entry name" value="NAD(P)-binding Rossmann-like Domain"/>
    <property type="match status" value="1"/>
</dbReference>
<reference evidence="5" key="1">
    <citation type="submission" date="2016-10" db="EMBL/GenBank/DDBJ databases">
        <authorList>
            <person name="Varghese N."/>
            <person name="Submissions S."/>
        </authorList>
    </citation>
    <scope>NUCLEOTIDE SEQUENCE [LARGE SCALE GENOMIC DNA]</scope>
    <source>
        <strain evidence="5">CGMCC 1.8981</strain>
    </source>
</reference>
<dbReference type="RefSeq" id="WP_090508148.1">
    <property type="nucleotide sequence ID" value="NZ_FNWL01000005.1"/>
</dbReference>
<evidence type="ECO:0000256" key="2">
    <source>
        <dbReference type="ARBA" id="ARBA00023002"/>
    </source>
</evidence>
<keyword evidence="2" id="KW-0560">Oxidoreductase</keyword>
<dbReference type="InterPro" id="IPR002347">
    <property type="entry name" value="SDR_fam"/>
</dbReference>
<dbReference type="SUPFAM" id="SSF51735">
    <property type="entry name" value="NAD(P)-binding Rossmann-fold domains"/>
    <property type="match status" value="1"/>
</dbReference>
<comment type="similarity">
    <text evidence="1">Belongs to the short-chain dehydrogenases/reductases (SDR) family.</text>
</comment>
<name>A0A1H6G439_9EURY</name>
<dbReference type="Proteomes" id="UP000199112">
    <property type="component" value="Unassembled WGS sequence"/>
</dbReference>
<organism evidence="4 5">
    <name type="scientific">Natronorubrum sediminis</name>
    <dbReference type="NCBI Taxonomy" id="640943"/>
    <lineage>
        <taxon>Archaea</taxon>
        <taxon>Methanobacteriati</taxon>
        <taxon>Methanobacteriota</taxon>
        <taxon>Stenosarchaea group</taxon>
        <taxon>Halobacteria</taxon>
        <taxon>Halobacteriales</taxon>
        <taxon>Natrialbaceae</taxon>
        <taxon>Natronorubrum</taxon>
    </lineage>
</organism>
<dbReference type="NCBIfam" id="NF005559">
    <property type="entry name" value="PRK07231.1"/>
    <property type="match status" value="1"/>
</dbReference>
<evidence type="ECO:0000313" key="5">
    <source>
        <dbReference type="Proteomes" id="UP000199112"/>
    </source>
</evidence>
<dbReference type="Pfam" id="PF13561">
    <property type="entry name" value="adh_short_C2"/>
    <property type="match status" value="1"/>
</dbReference>
<dbReference type="GO" id="GO:0016616">
    <property type="term" value="F:oxidoreductase activity, acting on the CH-OH group of donors, NAD or NADP as acceptor"/>
    <property type="evidence" value="ECO:0007669"/>
    <property type="project" value="TreeGrafter"/>
</dbReference>
<dbReference type="FunFam" id="3.40.50.720:FF:000084">
    <property type="entry name" value="Short-chain dehydrogenase reductase"/>
    <property type="match status" value="1"/>
</dbReference>
<keyword evidence="5" id="KW-1185">Reference proteome</keyword>
<dbReference type="InterPro" id="IPR057326">
    <property type="entry name" value="KR_dom"/>
</dbReference>
<dbReference type="EMBL" id="FNWL01000005">
    <property type="protein sequence ID" value="SEH17819.1"/>
    <property type="molecule type" value="Genomic_DNA"/>
</dbReference>
<dbReference type="AlphaFoldDB" id="A0A1H6G439"/>
<dbReference type="CDD" id="cd05233">
    <property type="entry name" value="SDR_c"/>
    <property type="match status" value="1"/>
</dbReference>
<protein>
    <submittedName>
        <fullName evidence="4">3-oxoacyl-[acyl-carrier protein] reductase</fullName>
    </submittedName>
</protein>
<proteinExistence type="inferred from homology"/>
<dbReference type="PRINTS" id="PR00080">
    <property type="entry name" value="SDRFAMILY"/>
</dbReference>
<dbReference type="PANTHER" id="PTHR42760:SF133">
    <property type="entry name" value="3-OXOACYL-[ACYL-CARRIER-PROTEIN] REDUCTASE"/>
    <property type="match status" value="1"/>
</dbReference>
<dbReference type="PANTHER" id="PTHR42760">
    <property type="entry name" value="SHORT-CHAIN DEHYDROGENASES/REDUCTASES FAMILY MEMBER"/>
    <property type="match status" value="1"/>
</dbReference>
<sequence length="256" mass="26899">MMDDLTEQTVIVTGGARGIGRAIAAELGDAGAEIVVADIDEEAAHETASELREDGLPVESVACDVASTEDVERLVVQTLDRFGGIDALVNNAGIGSRGSFEELTHEDWQRVIDVNLTGAFNCSRAVVPGMIDGDGGSIVNISSMAGRSISYHGSANYTASKWGLIGLTKHMAWDLGEHGIRVTAVCPGSTLTPLTESGTTPEERASTTEKIPLDRWASPEDHAAAVAYLISKTSSYVTGTVLEVDGGKQLGVRNEI</sequence>
<feature type="domain" description="Ketoreductase" evidence="3">
    <location>
        <begin position="8"/>
        <end position="194"/>
    </location>
</feature>
<dbReference type="NCBIfam" id="NF009466">
    <property type="entry name" value="PRK12826.1-2"/>
    <property type="match status" value="1"/>
</dbReference>
<dbReference type="SMART" id="SM00822">
    <property type="entry name" value="PKS_KR"/>
    <property type="match status" value="1"/>
</dbReference>
<evidence type="ECO:0000313" key="4">
    <source>
        <dbReference type="EMBL" id="SEH17819.1"/>
    </source>
</evidence>
<dbReference type="PRINTS" id="PR00081">
    <property type="entry name" value="GDHRDH"/>
</dbReference>
<dbReference type="OrthoDB" id="194879at2157"/>
<evidence type="ECO:0000256" key="1">
    <source>
        <dbReference type="ARBA" id="ARBA00006484"/>
    </source>
</evidence>
<evidence type="ECO:0000259" key="3">
    <source>
        <dbReference type="SMART" id="SM00822"/>
    </source>
</evidence>
<accession>A0A1H6G439</accession>
<gene>
    <name evidence="4" type="ORF">SAMN04487967_3396</name>
</gene>